<organism evidence="2 3">
    <name type="scientific">Thalassotalea castellviae</name>
    <dbReference type="NCBI Taxonomy" id="3075612"/>
    <lineage>
        <taxon>Bacteria</taxon>
        <taxon>Pseudomonadati</taxon>
        <taxon>Pseudomonadota</taxon>
        <taxon>Gammaproteobacteria</taxon>
        <taxon>Alteromonadales</taxon>
        <taxon>Colwelliaceae</taxon>
        <taxon>Thalassotalea</taxon>
    </lineage>
</organism>
<comment type="caution">
    <text evidence="2">The sequence shown here is derived from an EMBL/GenBank/DDBJ whole genome shotgun (WGS) entry which is preliminary data.</text>
</comment>
<accession>A0ABU3A4Q3</accession>
<dbReference type="Proteomes" id="UP001266357">
    <property type="component" value="Unassembled WGS sequence"/>
</dbReference>
<keyword evidence="1" id="KW-0732">Signal</keyword>
<evidence type="ECO:0000313" key="3">
    <source>
        <dbReference type="Proteomes" id="UP001266357"/>
    </source>
</evidence>
<protein>
    <submittedName>
        <fullName evidence="2">Uncharacterized protein</fullName>
    </submittedName>
</protein>
<feature type="signal peptide" evidence="1">
    <location>
        <begin position="1"/>
        <end position="20"/>
    </location>
</feature>
<dbReference type="EMBL" id="JAVRIF010000007">
    <property type="protein sequence ID" value="MDT0604502.1"/>
    <property type="molecule type" value="Genomic_DNA"/>
</dbReference>
<reference evidence="2 3" key="1">
    <citation type="submission" date="2023-09" db="EMBL/GenBank/DDBJ databases">
        <authorList>
            <person name="Rey-Velasco X."/>
        </authorList>
    </citation>
    <scope>NUCLEOTIDE SEQUENCE [LARGE SCALE GENOMIC DNA]</scope>
    <source>
        <strain evidence="2 3">W431</strain>
    </source>
</reference>
<proteinExistence type="predicted"/>
<sequence>MQNILIIMILLFIASCSSKTQVHLYTNHLPQNKVNEVVSAIDKSSFNVILNRLPYPNDINDNAIVYSPSLNSRDRLNALMAVLSKLGFNISTASLISANNHSFTENNLGLYLFPEGYVQPEANSINNTYQIPLVNEYGATDCQDATTLYLKEPDEFIIEINKWDDKKEDYLQSYIEGKWRLLNDDFLHLTHPSWDKSLVFKKSHYKRNEINGISKGVQFIPLELGVSDKVFTNIYSNEAKAIHCTYSISLAL</sequence>
<evidence type="ECO:0000256" key="1">
    <source>
        <dbReference type="SAM" id="SignalP"/>
    </source>
</evidence>
<evidence type="ECO:0000313" key="2">
    <source>
        <dbReference type="EMBL" id="MDT0604502.1"/>
    </source>
</evidence>
<feature type="chain" id="PRO_5046353724" evidence="1">
    <location>
        <begin position="21"/>
        <end position="252"/>
    </location>
</feature>
<gene>
    <name evidence="2" type="ORF">RM573_12910</name>
</gene>
<keyword evidence="3" id="KW-1185">Reference proteome</keyword>
<name>A0ABU3A4Q3_9GAMM</name>
<dbReference type="RefSeq" id="WP_311582697.1">
    <property type="nucleotide sequence ID" value="NZ_JAVRIF010000007.1"/>
</dbReference>